<evidence type="ECO:0000313" key="6">
    <source>
        <dbReference type="EMBL" id="KAK4802819.1"/>
    </source>
</evidence>
<evidence type="ECO:0000256" key="1">
    <source>
        <dbReference type="ARBA" id="ARBA00006643"/>
    </source>
</evidence>
<dbReference type="Pfam" id="PF13041">
    <property type="entry name" value="PPR_2"/>
    <property type="match status" value="2"/>
</dbReference>
<dbReference type="AlphaFoldDB" id="A0AAN7RED4"/>
<proteinExistence type="inferred from homology"/>
<dbReference type="InterPro" id="IPR046960">
    <property type="entry name" value="PPR_At4g14850-like_plant"/>
</dbReference>
<feature type="region of interest" description="Disordered" evidence="4">
    <location>
        <begin position="1"/>
        <end position="24"/>
    </location>
</feature>
<dbReference type="GO" id="GO:0008270">
    <property type="term" value="F:zinc ion binding"/>
    <property type="evidence" value="ECO:0007669"/>
    <property type="project" value="InterPro"/>
</dbReference>
<dbReference type="PANTHER" id="PTHR47926:SF463">
    <property type="entry name" value="PENTATRICOPEPTIDE REPEAT-CONTAINING PROTEIN"/>
    <property type="match status" value="1"/>
</dbReference>
<sequence length="664" mass="73973">MISTTAATASSLPPHHLHPSSADQQKAALDLLNSKLCGSSVHHLKQAHALVLKMGQFQDHYVAGTLVKCYANPQFKSLELALKVVDSVQKPNVFVWNNIIRGCLGNDEPLEALQMYYEMVDSDTRPNKFTFPAILKACSNAGAQGEGLQVHAQIVKRGFLHDLHVTSAGIRMYASFGRVGDARRLLDENQETFDVVSWNAMMDGYLRWGHVEAADELFDAMPSKSVGSWNTMVSGLSRLGMIEEARRTFDSMGERNEISWSAMIDGYIGGGCYREALEVFREMQRMNFQPRKFMLSSVLAACANLGALEQGRWIHNYMKRNSISLDAVLGTALVDMYAKCGRVDMAWKVFEDTRDKGVSTWNAMIGGLAIHGRAEDAIELLMKMQEEKLRPNGITFIGVLTACAHSGLVIEGLKILASMEEISGVEPEVEHYGCVVDLLGRSGQLDKALEVIKLMPMEPSEAIWGALLGACRIHGDVELGEQVGKVLLELDQSNGGRYALLSNIYAKAGKWDEAREVRKLMKHRGIKTDTGCSVIESGGEVHEFKMGDCLHPRSKEIYSFLETMMGRLRTEGYAADTSQVLFDISEEEKEKEMQYHSEKLAIAFGLITTKPGSTIRVVKNIRVCEDCHAAVKLISQVYDREVIVRDRVRYHHFKNGICSCNDFW</sequence>
<feature type="repeat" description="PPR" evidence="3">
    <location>
        <begin position="357"/>
        <end position="391"/>
    </location>
</feature>
<name>A0AAN7RED4_TRANT</name>
<dbReference type="InterPro" id="IPR046848">
    <property type="entry name" value="E_motif"/>
</dbReference>
<feature type="repeat" description="PPR" evidence="3">
    <location>
        <begin position="92"/>
        <end position="126"/>
    </location>
</feature>
<gene>
    <name evidence="6" type="ORF">SAY86_001022</name>
</gene>
<dbReference type="NCBIfam" id="TIGR00756">
    <property type="entry name" value="PPR"/>
    <property type="match status" value="7"/>
</dbReference>
<dbReference type="FunFam" id="1.25.40.10:FF:000690">
    <property type="entry name" value="Pentatricopeptide repeat-containing protein"/>
    <property type="match status" value="1"/>
</dbReference>
<dbReference type="InterPro" id="IPR032867">
    <property type="entry name" value="DYW_dom"/>
</dbReference>
<dbReference type="PROSITE" id="PS51375">
    <property type="entry name" value="PPR"/>
    <property type="match status" value="5"/>
</dbReference>
<dbReference type="GO" id="GO:0003729">
    <property type="term" value="F:mRNA binding"/>
    <property type="evidence" value="ECO:0007669"/>
    <property type="project" value="UniProtKB-ARBA"/>
</dbReference>
<feature type="repeat" description="PPR" evidence="3">
    <location>
        <begin position="494"/>
        <end position="528"/>
    </location>
</feature>
<evidence type="ECO:0000256" key="2">
    <source>
        <dbReference type="ARBA" id="ARBA00022737"/>
    </source>
</evidence>
<dbReference type="FunFam" id="1.25.40.10:FF:000470">
    <property type="entry name" value="Pentatricopeptide repeat-containing protein At5g66520"/>
    <property type="match status" value="1"/>
</dbReference>
<evidence type="ECO:0000256" key="3">
    <source>
        <dbReference type="PROSITE-ProRule" id="PRU00708"/>
    </source>
</evidence>
<comment type="caution">
    <text evidence="6">The sequence shown here is derived from an EMBL/GenBank/DDBJ whole genome shotgun (WGS) entry which is preliminary data.</text>
</comment>
<accession>A0AAN7RED4</accession>
<dbReference type="EMBL" id="JAXQNO010000002">
    <property type="protein sequence ID" value="KAK4802819.1"/>
    <property type="molecule type" value="Genomic_DNA"/>
</dbReference>
<keyword evidence="2" id="KW-0677">Repeat</keyword>
<protein>
    <recommendedName>
        <fullName evidence="5">DYW domain-containing protein</fullName>
    </recommendedName>
</protein>
<feature type="repeat" description="PPR" evidence="3">
    <location>
        <begin position="194"/>
        <end position="228"/>
    </location>
</feature>
<dbReference type="PANTHER" id="PTHR47926">
    <property type="entry name" value="PENTATRICOPEPTIDE REPEAT-CONTAINING PROTEIN"/>
    <property type="match status" value="1"/>
</dbReference>
<feature type="domain" description="DYW" evidence="5">
    <location>
        <begin position="572"/>
        <end position="664"/>
    </location>
</feature>
<dbReference type="Pfam" id="PF01535">
    <property type="entry name" value="PPR"/>
    <property type="match status" value="4"/>
</dbReference>
<dbReference type="GO" id="GO:0009451">
    <property type="term" value="P:RNA modification"/>
    <property type="evidence" value="ECO:0007669"/>
    <property type="project" value="InterPro"/>
</dbReference>
<keyword evidence="7" id="KW-1185">Reference proteome</keyword>
<dbReference type="InterPro" id="IPR011990">
    <property type="entry name" value="TPR-like_helical_dom_sf"/>
</dbReference>
<dbReference type="Proteomes" id="UP001346149">
    <property type="component" value="Unassembled WGS sequence"/>
</dbReference>
<dbReference type="Pfam" id="PF20431">
    <property type="entry name" value="E_motif"/>
    <property type="match status" value="1"/>
</dbReference>
<evidence type="ECO:0000259" key="5">
    <source>
        <dbReference type="Pfam" id="PF14432"/>
    </source>
</evidence>
<dbReference type="Gene3D" id="1.25.40.10">
    <property type="entry name" value="Tetratricopeptide repeat domain"/>
    <property type="match status" value="4"/>
</dbReference>
<feature type="repeat" description="PPR" evidence="3">
    <location>
        <begin position="256"/>
        <end position="290"/>
    </location>
</feature>
<organism evidence="6 7">
    <name type="scientific">Trapa natans</name>
    <name type="common">Water chestnut</name>
    <dbReference type="NCBI Taxonomy" id="22666"/>
    <lineage>
        <taxon>Eukaryota</taxon>
        <taxon>Viridiplantae</taxon>
        <taxon>Streptophyta</taxon>
        <taxon>Embryophyta</taxon>
        <taxon>Tracheophyta</taxon>
        <taxon>Spermatophyta</taxon>
        <taxon>Magnoliopsida</taxon>
        <taxon>eudicotyledons</taxon>
        <taxon>Gunneridae</taxon>
        <taxon>Pentapetalae</taxon>
        <taxon>rosids</taxon>
        <taxon>malvids</taxon>
        <taxon>Myrtales</taxon>
        <taxon>Lythraceae</taxon>
        <taxon>Trapa</taxon>
    </lineage>
</organism>
<evidence type="ECO:0000256" key="4">
    <source>
        <dbReference type="SAM" id="MobiDB-lite"/>
    </source>
</evidence>
<dbReference type="Pfam" id="PF14432">
    <property type="entry name" value="DYW_deaminase"/>
    <property type="match status" value="1"/>
</dbReference>
<evidence type="ECO:0000313" key="7">
    <source>
        <dbReference type="Proteomes" id="UP001346149"/>
    </source>
</evidence>
<reference evidence="6 7" key="1">
    <citation type="journal article" date="2023" name="Hortic Res">
        <title>Pangenome of water caltrop reveals structural variations and asymmetric subgenome divergence after allopolyploidization.</title>
        <authorList>
            <person name="Zhang X."/>
            <person name="Chen Y."/>
            <person name="Wang L."/>
            <person name="Yuan Y."/>
            <person name="Fang M."/>
            <person name="Shi L."/>
            <person name="Lu R."/>
            <person name="Comes H.P."/>
            <person name="Ma Y."/>
            <person name="Chen Y."/>
            <person name="Huang G."/>
            <person name="Zhou Y."/>
            <person name="Zheng Z."/>
            <person name="Qiu Y."/>
        </authorList>
    </citation>
    <scope>NUCLEOTIDE SEQUENCE [LARGE SCALE GENOMIC DNA]</scope>
    <source>
        <strain evidence="6">F231</strain>
    </source>
</reference>
<comment type="similarity">
    <text evidence="1">Belongs to the PPR family. PCMP-H subfamily.</text>
</comment>
<dbReference type="InterPro" id="IPR002885">
    <property type="entry name" value="PPR_rpt"/>
</dbReference>
<dbReference type="FunFam" id="1.25.40.10:FF:000333">
    <property type="entry name" value="Pentatricopeptide repeat-containing protein"/>
    <property type="match status" value="1"/>
</dbReference>